<reference evidence="1" key="1">
    <citation type="journal article" date="2021" name="ISME J.">
        <title>Mercury methylation by metabolically versatile and cosmopolitan marine bacteria.</title>
        <authorList>
            <person name="Lin H."/>
            <person name="Ascher D.B."/>
            <person name="Myung Y."/>
            <person name="Lamborg C.H."/>
            <person name="Hallam S.J."/>
            <person name="Gionfriddo C.M."/>
            <person name="Holt K.E."/>
            <person name="Moreau J.W."/>
        </authorList>
    </citation>
    <scope>NUCLEOTIDE SEQUENCE</scope>
    <source>
        <strain evidence="1">SI075_bin30</strain>
    </source>
</reference>
<accession>A0A8T5GFA6</accession>
<dbReference type="Pfam" id="PF03692">
    <property type="entry name" value="CxxCxxCC"/>
    <property type="match status" value="1"/>
</dbReference>
<protein>
    <recommendedName>
        <fullName evidence="3">YkgJ family cysteine cluster protein</fullName>
    </recommendedName>
</protein>
<dbReference type="InterPro" id="IPR005358">
    <property type="entry name" value="Puta_zinc/iron-chelating_dom"/>
</dbReference>
<dbReference type="Proteomes" id="UP000722459">
    <property type="component" value="Unassembled WGS sequence"/>
</dbReference>
<proteinExistence type="predicted"/>
<sequence>MKSEKNICFDCDALCCREVAVSIDTPRTKEDFDEIKWLVCHKNTNVYKDHENDWLVEFASDCEHLDKNWRCKIYEKRPFVCREHSNKDCIKNSNNYHQKIFRTIEDVDKYLEEKNYKWMQK</sequence>
<gene>
    <name evidence="1" type="ORF">HON47_03720</name>
</gene>
<organism evidence="1 2">
    <name type="scientific">Candidatus Iainarchaeum sp</name>
    <dbReference type="NCBI Taxonomy" id="3101447"/>
    <lineage>
        <taxon>Archaea</taxon>
        <taxon>Candidatus Iainarchaeota</taxon>
        <taxon>Candidatus Iainarchaeia</taxon>
        <taxon>Candidatus Iainarchaeales</taxon>
        <taxon>Candidatus Iainarchaeaceae</taxon>
        <taxon>Candidatus Iainarchaeum</taxon>
    </lineage>
</organism>
<dbReference type="AlphaFoldDB" id="A0A8T5GFA6"/>
<evidence type="ECO:0008006" key="3">
    <source>
        <dbReference type="Google" id="ProtNLM"/>
    </source>
</evidence>
<dbReference type="EMBL" id="JABJNZ010000048">
    <property type="protein sequence ID" value="MBT4870655.1"/>
    <property type="molecule type" value="Genomic_DNA"/>
</dbReference>
<evidence type="ECO:0000313" key="1">
    <source>
        <dbReference type="EMBL" id="MBT4870655.1"/>
    </source>
</evidence>
<comment type="caution">
    <text evidence="1">The sequence shown here is derived from an EMBL/GenBank/DDBJ whole genome shotgun (WGS) entry which is preliminary data.</text>
</comment>
<evidence type="ECO:0000313" key="2">
    <source>
        <dbReference type="Proteomes" id="UP000722459"/>
    </source>
</evidence>
<name>A0A8T5GFA6_9ARCH</name>